<dbReference type="InterPro" id="IPR050834">
    <property type="entry name" value="Glycosyltransf_2"/>
</dbReference>
<dbReference type="Pfam" id="PF00535">
    <property type="entry name" value="Glycos_transf_2"/>
    <property type="match status" value="1"/>
</dbReference>
<organism evidence="4 5">
    <name type="scientific">Aphanizomenon flos-aquae FACHB-1040</name>
    <dbReference type="NCBI Taxonomy" id="2692887"/>
    <lineage>
        <taxon>Bacteria</taxon>
        <taxon>Bacillati</taxon>
        <taxon>Cyanobacteriota</taxon>
        <taxon>Cyanophyceae</taxon>
        <taxon>Nostocales</taxon>
        <taxon>Aphanizomenonaceae</taxon>
        <taxon>Aphanizomenon</taxon>
    </lineage>
</organism>
<sequence length="306" mass="34631">MLENKIVFSIIIPTYNRPQPLTNCLQSLADLDYPDNRFEVIVVDDGSKISLKTVVKPLQNQLNLTLIPQANAGPATARNTGAKQAQGKFLAFIDDDCTPANNWLQVLETYLIAHANDLIGGCIINALSENIYATASQALLDYIYASYQNKTKFPQFFTSNNIALSAENFWAIGGFDTNFPLAAAEDREFCDRLLSHNYNMRYAPEAIVYHAHHLTLTSFYRQHFNYGRGAFLFHKTYSQRHPQQKSIQSWSFYLKLITYPLTKQYAQSAVLLCFLILLSQIATTFGMVTEKLLSQNIFNSQQINNG</sequence>
<dbReference type="InterPro" id="IPR027791">
    <property type="entry name" value="Galactosyl_T_C"/>
</dbReference>
<dbReference type="Gene3D" id="3.90.550.10">
    <property type="entry name" value="Spore Coat Polysaccharide Biosynthesis Protein SpsA, Chain A"/>
    <property type="match status" value="1"/>
</dbReference>
<keyword evidence="5" id="KW-1185">Reference proteome</keyword>
<evidence type="ECO:0000256" key="1">
    <source>
        <dbReference type="ARBA" id="ARBA00022679"/>
    </source>
</evidence>
<dbReference type="PANTHER" id="PTHR43685">
    <property type="entry name" value="GLYCOSYLTRANSFERASE"/>
    <property type="match status" value="1"/>
</dbReference>
<dbReference type="Pfam" id="PF02709">
    <property type="entry name" value="Glyco_transf_7C"/>
    <property type="match status" value="1"/>
</dbReference>
<keyword evidence="1" id="KW-0808">Transferase</keyword>
<accession>A0ABR8BZT6</accession>
<dbReference type="RefSeq" id="WP_190383259.1">
    <property type="nucleotide sequence ID" value="NZ_JACJQT010000032.1"/>
</dbReference>
<dbReference type="Proteomes" id="UP000606721">
    <property type="component" value="Unassembled WGS sequence"/>
</dbReference>
<dbReference type="EMBL" id="JACJQT010000032">
    <property type="protein sequence ID" value="MBD2279247.1"/>
    <property type="molecule type" value="Genomic_DNA"/>
</dbReference>
<evidence type="ECO:0000259" key="3">
    <source>
        <dbReference type="Pfam" id="PF02709"/>
    </source>
</evidence>
<evidence type="ECO:0000313" key="4">
    <source>
        <dbReference type="EMBL" id="MBD2279247.1"/>
    </source>
</evidence>
<evidence type="ECO:0000313" key="5">
    <source>
        <dbReference type="Proteomes" id="UP000606721"/>
    </source>
</evidence>
<dbReference type="PANTHER" id="PTHR43685:SF3">
    <property type="entry name" value="SLR2126 PROTEIN"/>
    <property type="match status" value="1"/>
</dbReference>
<feature type="domain" description="Glycosyltransferase 2-like" evidence="2">
    <location>
        <begin position="9"/>
        <end position="138"/>
    </location>
</feature>
<reference evidence="4 5" key="1">
    <citation type="journal article" date="2020" name="ISME J.">
        <title>Comparative genomics reveals insights into cyanobacterial evolution and habitat adaptation.</title>
        <authorList>
            <person name="Chen M.Y."/>
            <person name="Teng W.K."/>
            <person name="Zhao L."/>
            <person name="Hu C.X."/>
            <person name="Zhou Y.K."/>
            <person name="Han B.P."/>
            <person name="Song L.R."/>
            <person name="Shu W.S."/>
        </authorList>
    </citation>
    <scope>NUCLEOTIDE SEQUENCE [LARGE SCALE GENOMIC DNA]</scope>
    <source>
        <strain evidence="4 5">FACHB-1040</strain>
    </source>
</reference>
<comment type="caution">
    <text evidence="4">The sequence shown here is derived from an EMBL/GenBank/DDBJ whole genome shotgun (WGS) entry which is preliminary data.</text>
</comment>
<name>A0ABR8BZT6_APHFL</name>
<proteinExistence type="predicted"/>
<protein>
    <submittedName>
        <fullName evidence="4">Glycosyltransferase</fullName>
    </submittedName>
</protein>
<dbReference type="InterPro" id="IPR029044">
    <property type="entry name" value="Nucleotide-diphossugar_trans"/>
</dbReference>
<feature type="domain" description="Galactosyltransferase C-terminal" evidence="3">
    <location>
        <begin position="147"/>
        <end position="213"/>
    </location>
</feature>
<evidence type="ECO:0000259" key="2">
    <source>
        <dbReference type="Pfam" id="PF00535"/>
    </source>
</evidence>
<dbReference type="InterPro" id="IPR001173">
    <property type="entry name" value="Glyco_trans_2-like"/>
</dbReference>
<gene>
    <name evidence="4" type="ORF">H6F99_13365</name>
</gene>
<dbReference type="SUPFAM" id="SSF53448">
    <property type="entry name" value="Nucleotide-diphospho-sugar transferases"/>
    <property type="match status" value="1"/>
</dbReference>